<dbReference type="EMBL" id="JAFBED010000001">
    <property type="protein sequence ID" value="MBM7618263.1"/>
    <property type="molecule type" value="Genomic_DNA"/>
</dbReference>
<feature type="domain" description="Aminoglycoside phosphotransferase" evidence="2">
    <location>
        <begin position="242"/>
        <end position="290"/>
    </location>
</feature>
<dbReference type="Proteomes" id="UP000737402">
    <property type="component" value="Unassembled WGS sequence"/>
</dbReference>
<gene>
    <name evidence="3" type="ORF">JOC95_000105</name>
</gene>
<sequence>MKNSNIRRFAKIKGFYISLDKNILVIVWILLFKMKPFNLEVTSSSKIFKNASPKILMLLRVADIIKKYFSCKYFNTPTDIINSQFNGHILIRTTNGVKVFNMVKDTVVTQYKHSITGGDFKKIVNDLESIEKYKISPKIIKVNHTEKNIYEKYYNYKKAERFYPVTTYYYYYILPLLIRNINIFPSKKILLQDYLDGIKQNVNLSRFIKIENEVKDLEFVNTYLERRINEIISLKDAEFVFLSFSHGDLHAWNILIDEKGIKIIDWDTLDERSIYFDLFYSLFHNLFGNEKNNYREFISHLNNIIISFNNKISIQEFHPAFQKRELYRKLFYLEYIKMYYFKKIKTESNSVNVKKLIGNLIKDIMVFEEIERTYSETPQIKSS</sequence>
<evidence type="ECO:0000313" key="3">
    <source>
        <dbReference type="EMBL" id="MBM7618263.1"/>
    </source>
</evidence>
<dbReference type="Pfam" id="PF01636">
    <property type="entry name" value="APH"/>
    <property type="match status" value="1"/>
</dbReference>
<dbReference type="InterPro" id="IPR011009">
    <property type="entry name" value="Kinase-like_dom_sf"/>
</dbReference>
<evidence type="ECO:0000259" key="2">
    <source>
        <dbReference type="Pfam" id="PF01636"/>
    </source>
</evidence>
<evidence type="ECO:0000256" key="1">
    <source>
        <dbReference type="SAM" id="Phobius"/>
    </source>
</evidence>
<evidence type="ECO:0000313" key="4">
    <source>
        <dbReference type="Proteomes" id="UP000737402"/>
    </source>
</evidence>
<keyword evidence="1" id="KW-1133">Transmembrane helix</keyword>
<dbReference type="SUPFAM" id="SSF56112">
    <property type="entry name" value="Protein kinase-like (PK-like)"/>
    <property type="match status" value="1"/>
</dbReference>
<dbReference type="InterPro" id="IPR002575">
    <property type="entry name" value="Aminoglycoside_PTrfase"/>
</dbReference>
<keyword evidence="4" id="KW-1185">Reference proteome</keyword>
<proteinExistence type="predicted"/>
<dbReference type="RefSeq" id="WP_204412446.1">
    <property type="nucleotide sequence ID" value="NZ_JAFBED010000001.1"/>
</dbReference>
<organism evidence="3 4">
    <name type="scientific">Sutcliffiella tianshenii</name>
    <dbReference type="NCBI Taxonomy" id="1463404"/>
    <lineage>
        <taxon>Bacteria</taxon>
        <taxon>Bacillati</taxon>
        <taxon>Bacillota</taxon>
        <taxon>Bacilli</taxon>
        <taxon>Bacillales</taxon>
        <taxon>Bacillaceae</taxon>
        <taxon>Sutcliffiella</taxon>
    </lineage>
</organism>
<keyword evidence="1" id="KW-0472">Membrane</keyword>
<keyword evidence="1" id="KW-0812">Transmembrane</keyword>
<comment type="caution">
    <text evidence="3">The sequence shown here is derived from an EMBL/GenBank/DDBJ whole genome shotgun (WGS) entry which is preliminary data.</text>
</comment>
<name>A0ABS2NUQ9_9BACI</name>
<feature type="transmembrane region" description="Helical" evidence="1">
    <location>
        <begin position="12"/>
        <end position="31"/>
    </location>
</feature>
<dbReference type="Gene3D" id="1.10.510.10">
    <property type="entry name" value="Transferase(Phosphotransferase) domain 1"/>
    <property type="match status" value="1"/>
</dbReference>
<protein>
    <recommendedName>
        <fullName evidence="2">Aminoglycoside phosphotransferase domain-containing protein</fullName>
    </recommendedName>
</protein>
<accession>A0ABS2NUQ9</accession>
<reference evidence="3 4" key="1">
    <citation type="submission" date="2021-01" db="EMBL/GenBank/DDBJ databases">
        <title>Genomic Encyclopedia of Type Strains, Phase IV (KMG-IV): sequencing the most valuable type-strain genomes for metagenomic binning, comparative biology and taxonomic classification.</title>
        <authorList>
            <person name="Goeker M."/>
        </authorList>
    </citation>
    <scope>NUCLEOTIDE SEQUENCE [LARGE SCALE GENOMIC DNA]</scope>
    <source>
        <strain evidence="3 4">DSM 25879</strain>
    </source>
</reference>